<dbReference type="InterPro" id="IPR000326">
    <property type="entry name" value="PAP2/HPO"/>
</dbReference>
<dbReference type="Pfam" id="PF12951">
    <property type="entry name" value="PATR"/>
    <property type="match status" value="1"/>
</dbReference>
<dbReference type="NCBIfam" id="TIGR02601">
    <property type="entry name" value="autotrns_rpt"/>
    <property type="match status" value="1"/>
</dbReference>
<accession>A0ABW9G6T6</accession>
<keyword evidence="1" id="KW-0732">Signal</keyword>
<dbReference type="InterPro" id="IPR013425">
    <property type="entry name" value="Autotrns_rpt"/>
</dbReference>
<dbReference type="Pfam" id="PF01569">
    <property type="entry name" value="PAP2"/>
    <property type="match status" value="1"/>
</dbReference>
<dbReference type="RefSeq" id="WP_408623618.1">
    <property type="nucleotide sequence ID" value="NZ_JBEQCT010000004.1"/>
</dbReference>
<gene>
    <name evidence="3" type="ORF">ABUE30_09970</name>
</gene>
<organism evidence="3 4">
    <name type="scientific">Celerinatantimonas yamalensis</name>
    <dbReference type="NCBI Taxonomy" id="559956"/>
    <lineage>
        <taxon>Bacteria</taxon>
        <taxon>Pseudomonadati</taxon>
        <taxon>Pseudomonadota</taxon>
        <taxon>Gammaproteobacteria</taxon>
        <taxon>Celerinatantimonadaceae</taxon>
        <taxon>Celerinatantimonas</taxon>
    </lineage>
</organism>
<dbReference type="InterPro" id="IPR036938">
    <property type="entry name" value="PAP2/HPO_sf"/>
</dbReference>
<dbReference type="EMBL" id="JBEQCT010000004">
    <property type="protein sequence ID" value="MFM2485385.1"/>
    <property type="molecule type" value="Genomic_DNA"/>
</dbReference>
<dbReference type="PROSITE" id="PS51257">
    <property type="entry name" value="PROKAR_LIPOPROTEIN"/>
    <property type="match status" value="1"/>
</dbReference>
<keyword evidence="4" id="KW-1185">Reference proteome</keyword>
<feature type="domain" description="Phosphatidic acid phosphatase type 2/haloperoxidase" evidence="2">
    <location>
        <begin position="262"/>
        <end position="453"/>
    </location>
</feature>
<evidence type="ECO:0000313" key="3">
    <source>
        <dbReference type="EMBL" id="MFM2485385.1"/>
    </source>
</evidence>
<reference evidence="3 4" key="1">
    <citation type="journal article" date="2013" name="Int. J. Syst. Evol. Microbiol.">
        <title>Celerinatantimonas yamalensis sp. nov., a cold-adapted diazotrophic bacterium from a cold permafrost brine.</title>
        <authorList>
            <person name="Shcherbakova V."/>
            <person name="Chuvilskaya N."/>
            <person name="Rivkina E."/>
            <person name="Demidov N."/>
            <person name="Uchaeva V."/>
            <person name="Suetin S."/>
            <person name="Suzina N."/>
            <person name="Gilichinsky D."/>
        </authorList>
    </citation>
    <scope>NUCLEOTIDE SEQUENCE [LARGE SCALE GENOMIC DNA]</scope>
    <source>
        <strain evidence="3 4">C7</strain>
    </source>
</reference>
<evidence type="ECO:0000256" key="1">
    <source>
        <dbReference type="ARBA" id="ARBA00022729"/>
    </source>
</evidence>
<name>A0ABW9G6T6_9GAMM</name>
<dbReference type="Gene3D" id="1.20.144.10">
    <property type="entry name" value="Phosphatidic acid phosphatase type 2/haloperoxidase"/>
    <property type="match status" value="1"/>
</dbReference>
<dbReference type="Proteomes" id="UP001629953">
    <property type="component" value="Unassembled WGS sequence"/>
</dbReference>
<evidence type="ECO:0000259" key="2">
    <source>
        <dbReference type="Pfam" id="PF01569"/>
    </source>
</evidence>
<comment type="caution">
    <text evidence="3">The sequence shown here is derived from an EMBL/GenBank/DDBJ whole genome shotgun (WGS) entry which is preliminary data.</text>
</comment>
<proteinExistence type="predicted"/>
<protein>
    <submittedName>
        <fullName evidence="3">Phosphatase PAP2 family protein</fullName>
    </submittedName>
</protein>
<dbReference type="SUPFAM" id="SSF48317">
    <property type="entry name" value="Acid phosphatase/Vanadium-dependent haloperoxidase"/>
    <property type="match status" value="1"/>
</dbReference>
<evidence type="ECO:0000313" key="4">
    <source>
        <dbReference type="Proteomes" id="UP001629953"/>
    </source>
</evidence>
<sequence>MLKNNRMQLFTVTTLALALSACNLDNHHQLHKPDMPKGLAYTNHIADPQLPAGDIAVVDGQIQTTNDKHNTVAFDPTQNPILQILSGFNKIWSSGDATWASNGSSNLTVTNGDTGVVGGATSSTAEAIVTDFSNATIKNPTVWKENFDYVTTLKQKGETTADVDRSTAIAQINAYLDDQRNKGYSIITGLGPLAADYRSGANATSDYKVKGNDANRATQDSDQVTVKGTVISITNSNHLMDNNLADGGNYGQHTAPNLDAVVTLLDTVAAYGASTEAPKYHFESPRPWRLDKTTYKVPTFDTSSASDLTKRTCYDLQGNSVVKYFEEPTNPVVTPLTGLLCAGKNVYVKSGTSYSNDGFNGSNSTAAYSGSGAWVSARGKDGAFPSGHTAEAYDRGLTYAYAIPERFAEMVARAGDLGEDRIVAGMHSPLDVIGGRIMALAVTAAMLNDSANNTAIDNALTQAHSYFATKATNAGFTGSDNVYQYAHSDPANDPYGNHAAFKKQYLKYMTYGFTPLNEPLKGTEVPKGAEALLKSRLPYLSDQQRRAVLATTEIASNYPVIDDSHGWGRLNLVAAADGYGAFNGNVNVYMDANNGGFNAVDHWRNDISGAGRLLKDGTGTLYLEGNNSYSGGTLLEGGTLVAGSVTAFGNNTLYQTDGTVKVQIAAGNQDSSKGALTVSDFVQDKGTLALDLTDYARIVANNGIYLNNGKLQLTIPVTTQTTTYTLLSARKIVGGFDASSITVSDVNNNSHYKATLAYSGNTVTVTIVNDFD</sequence>